<dbReference type="FunFam" id="3.40.50.300:FF:001546">
    <property type="entry name" value="RNase L inhibitor homolog"/>
    <property type="match status" value="1"/>
</dbReference>
<dbReference type="Pfam" id="PF04068">
    <property type="entry name" value="Fer4_RLI"/>
    <property type="match status" value="1"/>
</dbReference>
<dbReference type="CDD" id="cd03236">
    <property type="entry name" value="ABC_RNaseL_inhibitor_domain1"/>
    <property type="match status" value="1"/>
</dbReference>
<dbReference type="InterPro" id="IPR034348">
    <property type="entry name" value="RLI_dom_1"/>
</dbReference>
<keyword evidence="1" id="KW-0547">Nucleotide-binding</keyword>
<evidence type="ECO:0000256" key="2">
    <source>
        <dbReference type="ARBA" id="ARBA00022840"/>
    </source>
</evidence>
<gene>
    <name evidence="5" type="ORF">DRJ33_03480</name>
</gene>
<name>A0A497EZA3_9CREN</name>
<dbReference type="PANTHER" id="PTHR19248">
    <property type="entry name" value="ATP-BINDING TRANSPORT PROTEIN-RELATED"/>
    <property type="match status" value="1"/>
</dbReference>
<dbReference type="GO" id="GO:0016887">
    <property type="term" value="F:ATP hydrolysis activity"/>
    <property type="evidence" value="ECO:0007669"/>
    <property type="project" value="InterPro"/>
</dbReference>
<dbReference type="InterPro" id="IPR003593">
    <property type="entry name" value="AAA+_ATPase"/>
</dbReference>
<accession>A0A497EZA3</accession>
<dbReference type="Proteomes" id="UP000272051">
    <property type="component" value="Unassembled WGS sequence"/>
</dbReference>
<dbReference type="Gene3D" id="3.40.50.300">
    <property type="entry name" value="P-loop containing nucleotide triphosphate hydrolases"/>
    <property type="match status" value="2"/>
</dbReference>
<dbReference type="Pfam" id="PF00037">
    <property type="entry name" value="Fer4"/>
    <property type="match status" value="1"/>
</dbReference>
<dbReference type="InterPro" id="IPR007209">
    <property type="entry name" value="RNaseL-inhib-like_metal-bd_dom"/>
</dbReference>
<organism evidence="5 6">
    <name type="scientific">Thermoproteota archaeon</name>
    <dbReference type="NCBI Taxonomy" id="2056631"/>
    <lineage>
        <taxon>Archaea</taxon>
        <taxon>Thermoproteota</taxon>
    </lineage>
</organism>
<evidence type="ECO:0000313" key="5">
    <source>
        <dbReference type="EMBL" id="RLE52545.1"/>
    </source>
</evidence>
<dbReference type="InterPro" id="IPR003439">
    <property type="entry name" value="ABC_transporter-like_ATP-bd"/>
</dbReference>
<dbReference type="SMART" id="SM00382">
    <property type="entry name" value="AAA"/>
    <property type="match status" value="2"/>
</dbReference>
<dbReference type="AlphaFoldDB" id="A0A497EZA3"/>
<feature type="domain" description="4Fe-4S ferredoxin-type" evidence="4">
    <location>
        <begin position="42"/>
        <end position="71"/>
    </location>
</feature>
<evidence type="ECO:0000256" key="1">
    <source>
        <dbReference type="ARBA" id="ARBA00022741"/>
    </source>
</evidence>
<dbReference type="SUPFAM" id="SSF54862">
    <property type="entry name" value="4Fe-4S ferredoxins"/>
    <property type="match status" value="1"/>
</dbReference>
<evidence type="ECO:0000313" key="6">
    <source>
        <dbReference type="Proteomes" id="UP000272051"/>
    </source>
</evidence>
<keyword evidence="2" id="KW-0067">ATP-binding</keyword>
<dbReference type="GO" id="GO:0005524">
    <property type="term" value="F:ATP binding"/>
    <property type="evidence" value="ECO:0007669"/>
    <property type="project" value="UniProtKB-KW"/>
</dbReference>
<dbReference type="EMBL" id="QMQX01000048">
    <property type="protein sequence ID" value="RLE52545.1"/>
    <property type="molecule type" value="Genomic_DNA"/>
</dbReference>
<dbReference type="InterPro" id="IPR017896">
    <property type="entry name" value="4Fe4S_Fe-S-bd"/>
</dbReference>
<protein>
    <submittedName>
        <fullName evidence="5">Ribosome biogenesis/translation initiation ATPase RLI</fullName>
    </submittedName>
</protein>
<evidence type="ECO:0000259" key="3">
    <source>
        <dbReference type="PROSITE" id="PS50893"/>
    </source>
</evidence>
<dbReference type="InterPro" id="IPR027417">
    <property type="entry name" value="P-loop_NTPase"/>
</dbReference>
<dbReference type="InterPro" id="IPR017900">
    <property type="entry name" value="4Fe4S_Fe_S_CS"/>
</dbReference>
<dbReference type="InterPro" id="IPR017871">
    <property type="entry name" value="ABC_transporter-like_CS"/>
</dbReference>
<dbReference type="FunFam" id="3.40.50.300:FF:000152">
    <property type="entry name" value="ATP-binding cassette, sub-family E, member 1"/>
    <property type="match status" value="1"/>
</dbReference>
<dbReference type="GO" id="GO:0016491">
    <property type="term" value="F:oxidoreductase activity"/>
    <property type="evidence" value="ECO:0007669"/>
    <property type="project" value="UniProtKB-ARBA"/>
</dbReference>
<sequence length="600" mass="66972">MARVAVVDREFCKPNECLKECVRFCPLVRSGKEAIKFDEEANRPLISEDICTGCGICVKKCPFEALTIVNLPDELEERCVHRYGANMFKLYGLPIPKKGLVVGLIGPNGVGKSTALRILAGEIKPNLGDYEDPPSWSEIIRFFRGSELQPYFQRFSEGKVKVAFKPQYVDKIPQVVKGKVGDLLNKIDEKGKLNEVVEALDLKAILDRDIRVLSGGELQRVAIAAVTIRKADVYIFDEPSSYLDVKQRIKVAQLIRSLVREDKYVLVAEHDLAVLDYLSDQVCIFYGKPGVYGIVSNPHGVRVGINLYLDGYLPDENLRFREKPVYFRLAPHSSVSIKEKRAASWSDMRVKLGSFELEVASGEVHRGEIVGILGPNGIGKTTFVKLLAGLLEPDEGYTLTPGLKISYKPQYIAPLTSQTVREVLTKINQHALTEQWILAEVIKPLGLEPLLDRPVDTLSGGELQRVAIASCLLREADLYLLDEPSAHLDIEQRLAVAHVLNRIVEEKEVAAFVVEHDLIMLDLLADTLVVFSGSPGVTGRASSPLGLREGMNKFLKEVGITFRRDPNTGRPRVNKEGSWLDRYQKELGEYFYISAEIEAK</sequence>
<dbReference type="Pfam" id="PF00005">
    <property type="entry name" value="ABC_tran"/>
    <property type="match status" value="2"/>
</dbReference>
<dbReference type="SUPFAM" id="SSF52540">
    <property type="entry name" value="P-loop containing nucleoside triphosphate hydrolases"/>
    <property type="match status" value="2"/>
</dbReference>
<dbReference type="NCBIfam" id="NF009945">
    <property type="entry name" value="PRK13409.1"/>
    <property type="match status" value="1"/>
</dbReference>
<dbReference type="InterPro" id="IPR013283">
    <property type="entry name" value="RLI1"/>
</dbReference>
<dbReference type="PROSITE" id="PS51379">
    <property type="entry name" value="4FE4S_FER_2"/>
    <property type="match status" value="1"/>
</dbReference>
<dbReference type="PRINTS" id="PR01868">
    <property type="entry name" value="ABCEFAMILY"/>
</dbReference>
<feature type="domain" description="ABC transporter" evidence="3">
    <location>
        <begin position="337"/>
        <end position="558"/>
    </location>
</feature>
<dbReference type="PROSITE" id="PS00198">
    <property type="entry name" value="4FE4S_FER_1"/>
    <property type="match status" value="1"/>
</dbReference>
<dbReference type="PROSITE" id="PS00211">
    <property type="entry name" value="ABC_TRANSPORTER_1"/>
    <property type="match status" value="2"/>
</dbReference>
<proteinExistence type="predicted"/>
<reference evidence="5 6" key="1">
    <citation type="submission" date="2018-06" db="EMBL/GenBank/DDBJ databases">
        <title>Extensive metabolic versatility and redundancy in microbially diverse, dynamic hydrothermal sediments.</title>
        <authorList>
            <person name="Dombrowski N."/>
            <person name="Teske A."/>
            <person name="Baker B.J."/>
        </authorList>
    </citation>
    <scope>NUCLEOTIDE SEQUENCE [LARGE SCALE GENOMIC DNA]</scope>
    <source>
        <strain evidence="5">B34_G17</strain>
    </source>
</reference>
<evidence type="ECO:0000259" key="4">
    <source>
        <dbReference type="PROSITE" id="PS51379"/>
    </source>
</evidence>
<comment type="caution">
    <text evidence="5">The sequence shown here is derived from an EMBL/GenBank/DDBJ whole genome shotgun (WGS) entry which is preliminary data.</text>
</comment>
<dbReference type="PROSITE" id="PS50893">
    <property type="entry name" value="ABC_TRANSPORTER_2"/>
    <property type="match status" value="2"/>
</dbReference>
<feature type="domain" description="ABC transporter" evidence="3">
    <location>
        <begin position="75"/>
        <end position="311"/>
    </location>
</feature>